<feature type="domain" description="Beta-lactamase-related" evidence="2">
    <location>
        <begin position="48"/>
        <end position="328"/>
    </location>
</feature>
<dbReference type="STRING" id="370979.SAMN05443663_105204"/>
<dbReference type="RefSeq" id="WP_073416622.1">
    <property type="nucleotide sequence ID" value="NZ_FQWC01000005.1"/>
</dbReference>
<dbReference type="Pfam" id="PF00144">
    <property type="entry name" value="Beta-lactamase"/>
    <property type="match status" value="1"/>
</dbReference>
<accession>A0A1M5Q446</accession>
<dbReference type="InterPro" id="IPR012338">
    <property type="entry name" value="Beta-lactam/transpept-like"/>
</dbReference>
<dbReference type="OrthoDB" id="9793489at2"/>
<keyword evidence="1" id="KW-0732">Signal</keyword>
<dbReference type="EMBL" id="FQWC01000005">
    <property type="protein sequence ID" value="SHH08263.1"/>
    <property type="molecule type" value="Genomic_DNA"/>
</dbReference>
<dbReference type="PANTHER" id="PTHR46825">
    <property type="entry name" value="D-ALANYL-D-ALANINE-CARBOXYPEPTIDASE/ENDOPEPTIDASE AMPH"/>
    <property type="match status" value="1"/>
</dbReference>
<proteinExistence type="predicted"/>
<evidence type="ECO:0000313" key="3">
    <source>
        <dbReference type="EMBL" id="SHH08263.1"/>
    </source>
</evidence>
<evidence type="ECO:0000259" key="2">
    <source>
        <dbReference type="Pfam" id="PF00144"/>
    </source>
</evidence>
<feature type="chain" id="PRO_5009913094" evidence="1">
    <location>
        <begin position="25"/>
        <end position="349"/>
    </location>
</feature>
<keyword evidence="4" id="KW-1185">Reference proteome</keyword>
<dbReference type="InterPro" id="IPR050491">
    <property type="entry name" value="AmpC-like"/>
</dbReference>
<dbReference type="Proteomes" id="UP000184071">
    <property type="component" value="Unassembled WGS sequence"/>
</dbReference>
<protein>
    <submittedName>
        <fullName evidence="3">CubicO group peptidase, beta-lactamase class C family</fullName>
    </submittedName>
</protein>
<name>A0A1M5Q446_9FLAO</name>
<dbReference type="PANTHER" id="PTHR46825:SF9">
    <property type="entry name" value="BETA-LACTAMASE-RELATED DOMAIN-CONTAINING PROTEIN"/>
    <property type="match status" value="1"/>
</dbReference>
<dbReference type="PROSITE" id="PS51257">
    <property type="entry name" value="PROKAR_LIPOPROTEIN"/>
    <property type="match status" value="1"/>
</dbReference>
<dbReference type="AlphaFoldDB" id="A0A1M5Q446"/>
<evidence type="ECO:0000313" key="4">
    <source>
        <dbReference type="Proteomes" id="UP000184071"/>
    </source>
</evidence>
<evidence type="ECO:0000256" key="1">
    <source>
        <dbReference type="SAM" id="SignalP"/>
    </source>
</evidence>
<dbReference type="InterPro" id="IPR001466">
    <property type="entry name" value="Beta-lactam-related"/>
</dbReference>
<sequence>MNIQYKIPVLLFFTFLLSCCNSSAQKKDDFSTKIDSVIENSTSPFFNGAVLISKNGKTLYSNVKGFANFETKKPLTINSQFEIMSNSKQVAAILLLLEVEKGKVDLNSPIKKYLPELTQSWADSVTVHQLLNHSHGIVDLQKPLAFKPGTKFSYGNLSFGLVEKIVEFSTQKKYSETADALFKKLKMNNTFCYSKDKTQNLATGYYNAKNVLEPVTSTQITPQSLGADGVVSTVNDLSIWNNNLHKGKILKPEIYQLMLKYTIAAQHDFFGKADEGYGYGIKIIENEVVKYVGHTGLGDGFSSVNLYFPESSVSLIVLENQMNENRDLFYISELKIKNILLKSDLVRQK</sequence>
<feature type="signal peptide" evidence="1">
    <location>
        <begin position="1"/>
        <end position="24"/>
    </location>
</feature>
<dbReference type="SUPFAM" id="SSF56601">
    <property type="entry name" value="beta-lactamase/transpeptidase-like"/>
    <property type="match status" value="1"/>
</dbReference>
<gene>
    <name evidence="3" type="ORF">SAMN05443663_105204</name>
</gene>
<reference evidence="4" key="1">
    <citation type="submission" date="2016-11" db="EMBL/GenBank/DDBJ databases">
        <authorList>
            <person name="Varghese N."/>
            <person name="Submissions S."/>
        </authorList>
    </citation>
    <scope>NUCLEOTIDE SEQUENCE [LARGE SCALE GENOMIC DNA]</scope>
    <source>
        <strain evidence="4">DSM 17963</strain>
    </source>
</reference>
<dbReference type="Gene3D" id="3.40.710.10">
    <property type="entry name" value="DD-peptidase/beta-lactamase superfamily"/>
    <property type="match status" value="1"/>
</dbReference>
<organism evidence="3 4">
    <name type="scientific">Flavobacterium defluvii</name>
    <dbReference type="NCBI Taxonomy" id="370979"/>
    <lineage>
        <taxon>Bacteria</taxon>
        <taxon>Pseudomonadati</taxon>
        <taxon>Bacteroidota</taxon>
        <taxon>Flavobacteriia</taxon>
        <taxon>Flavobacteriales</taxon>
        <taxon>Flavobacteriaceae</taxon>
        <taxon>Flavobacterium</taxon>
    </lineage>
</organism>